<dbReference type="KEGG" id="azq:G3580_18700"/>
<keyword evidence="1" id="KW-0812">Transmembrane</keyword>
<feature type="transmembrane region" description="Helical" evidence="1">
    <location>
        <begin position="72"/>
        <end position="93"/>
    </location>
</feature>
<feature type="transmembrane region" description="Helical" evidence="1">
    <location>
        <begin position="105"/>
        <end position="128"/>
    </location>
</feature>
<name>A0A6C1BAQ0_9RHOO</name>
<gene>
    <name evidence="2" type="ORF">G3580_18700</name>
</gene>
<protein>
    <submittedName>
        <fullName evidence="2">SoxR reducing system RseC family protein</fullName>
    </submittedName>
</protein>
<sequence length="152" mass="15117">MNVERLAHAGVVQSVDGDHALVVMDTGGCAACGHGSHCGVGQMAAGRAATVLRVPATRPLRAGERVTVSVPVHALTVSAVLGYVLPAVALLVGAGLGQAAGSDRAAVLGAAAGFFGAMAAGRALMAAFPALRVTPRLESPHAPPVPKEFSHD</sequence>
<keyword evidence="3" id="KW-1185">Reference proteome</keyword>
<evidence type="ECO:0000313" key="2">
    <source>
        <dbReference type="EMBL" id="QID19470.1"/>
    </source>
</evidence>
<accession>A0A6C1BAQ0</accession>
<reference evidence="2 3" key="1">
    <citation type="submission" date="2020-02" db="EMBL/GenBank/DDBJ databases">
        <title>Nitrogenibacter mangrovi gen. nov., sp. nov. isolated from mangrove sediment, a denitrifying betaproteobacterium.</title>
        <authorList>
            <person name="Liao H."/>
            <person name="Tian Y."/>
        </authorList>
    </citation>
    <scope>NUCLEOTIDE SEQUENCE [LARGE SCALE GENOMIC DNA]</scope>
    <source>
        <strain evidence="2 3">M9-3-2</strain>
    </source>
</reference>
<dbReference type="PANTHER" id="PTHR35867">
    <property type="entry name" value="PROTEIN RSEC"/>
    <property type="match status" value="1"/>
</dbReference>
<dbReference type="RefSeq" id="WP_173768107.1">
    <property type="nucleotide sequence ID" value="NZ_CP048836.1"/>
</dbReference>
<proteinExistence type="predicted"/>
<dbReference type="AlphaFoldDB" id="A0A6C1BAQ0"/>
<dbReference type="Proteomes" id="UP000501991">
    <property type="component" value="Chromosome"/>
</dbReference>
<dbReference type="Pfam" id="PF04246">
    <property type="entry name" value="RseC_MucC"/>
    <property type="match status" value="1"/>
</dbReference>
<dbReference type="InterPro" id="IPR007359">
    <property type="entry name" value="SigmaE_reg_RseC_MucC"/>
</dbReference>
<dbReference type="PANTHER" id="PTHR35867:SF1">
    <property type="entry name" value="PROTEIN RSEC"/>
    <property type="match status" value="1"/>
</dbReference>
<evidence type="ECO:0000256" key="1">
    <source>
        <dbReference type="SAM" id="Phobius"/>
    </source>
</evidence>
<keyword evidence="1" id="KW-0472">Membrane</keyword>
<dbReference type="EMBL" id="CP048836">
    <property type="protein sequence ID" value="QID19470.1"/>
    <property type="molecule type" value="Genomic_DNA"/>
</dbReference>
<organism evidence="2 3">
    <name type="scientific">Nitrogeniibacter mangrovi</name>
    <dbReference type="NCBI Taxonomy" id="2016596"/>
    <lineage>
        <taxon>Bacteria</taxon>
        <taxon>Pseudomonadati</taxon>
        <taxon>Pseudomonadota</taxon>
        <taxon>Betaproteobacteria</taxon>
        <taxon>Rhodocyclales</taxon>
        <taxon>Zoogloeaceae</taxon>
        <taxon>Nitrogeniibacter</taxon>
    </lineage>
</organism>
<evidence type="ECO:0000313" key="3">
    <source>
        <dbReference type="Proteomes" id="UP000501991"/>
    </source>
</evidence>
<keyword evidence="1" id="KW-1133">Transmembrane helix</keyword>